<feature type="domain" description="Cyclic nucleotide-binding" evidence="4">
    <location>
        <begin position="588"/>
        <end position="646"/>
    </location>
</feature>
<dbReference type="Pfam" id="PF00027">
    <property type="entry name" value="cNMP_binding"/>
    <property type="match status" value="1"/>
</dbReference>
<proteinExistence type="predicted"/>
<feature type="region of interest" description="Disordered" evidence="2">
    <location>
        <begin position="471"/>
        <end position="535"/>
    </location>
</feature>
<feature type="compositionally biased region" description="Basic and acidic residues" evidence="2">
    <location>
        <begin position="472"/>
        <end position="493"/>
    </location>
</feature>
<dbReference type="PANTHER" id="PTHR45689:SF5">
    <property type="entry name" value="I[[H]] CHANNEL, ISOFORM E"/>
    <property type="match status" value="1"/>
</dbReference>
<accession>A0A6A3XGG4</accession>
<dbReference type="GO" id="GO:0003254">
    <property type="term" value="P:regulation of membrane depolarization"/>
    <property type="evidence" value="ECO:0007669"/>
    <property type="project" value="TreeGrafter"/>
</dbReference>
<dbReference type="CDD" id="cd00038">
    <property type="entry name" value="CAP_ED"/>
    <property type="match status" value="1"/>
</dbReference>
<feature type="compositionally biased region" description="Polar residues" evidence="2">
    <location>
        <begin position="821"/>
        <end position="831"/>
    </location>
</feature>
<evidence type="ECO:0000256" key="1">
    <source>
        <dbReference type="SAM" id="Coils"/>
    </source>
</evidence>
<evidence type="ECO:0000256" key="2">
    <source>
        <dbReference type="SAM" id="MobiDB-lite"/>
    </source>
</evidence>
<dbReference type="Gene3D" id="1.10.287.70">
    <property type="match status" value="1"/>
</dbReference>
<keyword evidence="3" id="KW-0472">Membrane</keyword>
<organism evidence="5 6">
    <name type="scientific">Phytophthora fragariae</name>
    <dbReference type="NCBI Taxonomy" id="53985"/>
    <lineage>
        <taxon>Eukaryota</taxon>
        <taxon>Sar</taxon>
        <taxon>Stramenopiles</taxon>
        <taxon>Oomycota</taxon>
        <taxon>Peronosporomycetes</taxon>
        <taxon>Peronosporales</taxon>
        <taxon>Peronosporaceae</taxon>
        <taxon>Phytophthora</taxon>
    </lineage>
</organism>
<comment type="caution">
    <text evidence="5">The sequence shown here is derived from an EMBL/GenBank/DDBJ whole genome shotgun (WGS) entry which is preliminary data.</text>
</comment>
<feature type="compositionally biased region" description="Acidic residues" evidence="2">
    <location>
        <begin position="507"/>
        <end position="530"/>
    </location>
</feature>
<feature type="domain" description="Cyclic nucleotide-binding" evidence="4">
    <location>
        <begin position="420"/>
        <end position="463"/>
    </location>
</feature>
<dbReference type="GO" id="GO:0098855">
    <property type="term" value="C:HCN channel complex"/>
    <property type="evidence" value="ECO:0007669"/>
    <property type="project" value="TreeGrafter"/>
</dbReference>
<feature type="compositionally biased region" description="Polar residues" evidence="2">
    <location>
        <begin position="750"/>
        <end position="788"/>
    </location>
</feature>
<feature type="coiled-coil region" evidence="1">
    <location>
        <begin position="835"/>
        <end position="862"/>
    </location>
</feature>
<dbReference type="SUPFAM" id="SSF81324">
    <property type="entry name" value="Voltage-gated potassium channels"/>
    <property type="match status" value="1"/>
</dbReference>
<dbReference type="InterPro" id="IPR018490">
    <property type="entry name" value="cNMP-bd_dom_sf"/>
</dbReference>
<dbReference type="InterPro" id="IPR018488">
    <property type="entry name" value="cNMP-bd_CS"/>
</dbReference>
<evidence type="ECO:0000259" key="4">
    <source>
        <dbReference type="PROSITE" id="PS50042"/>
    </source>
</evidence>
<feature type="region of interest" description="Disordered" evidence="2">
    <location>
        <begin position="881"/>
        <end position="902"/>
    </location>
</feature>
<protein>
    <recommendedName>
        <fullName evidence="4">Cyclic nucleotide-binding domain-containing protein</fullName>
    </recommendedName>
</protein>
<dbReference type="GO" id="GO:0035725">
    <property type="term" value="P:sodium ion transmembrane transport"/>
    <property type="evidence" value="ECO:0007669"/>
    <property type="project" value="TreeGrafter"/>
</dbReference>
<dbReference type="InterPro" id="IPR014710">
    <property type="entry name" value="RmlC-like_jellyroll"/>
</dbReference>
<dbReference type="SUPFAM" id="SSF51206">
    <property type="entry name" value="cAMP-binding domain-like"/>
    <property type="match status" value="1"/>
</dbReference>
<feature type="region of interest" description="Disordered" evidence="2">
    <location>
        <begin position="738"/>
        <end position="831"/>
    </location>
</feature>
<name>A0A6A3XGG4_9STRA</name>
<dbReference type="EMBL" id="QXGD01001654">
    <property type="protein sequence ID" value="KAE9201572.1"/>
    <property type="molecule type" value="Genomic_DNA"/>
</dbReference>
<gene>
    <name evidence="5" type="ORF">PF002_g21489</name>
</gene>
<evidence type="ECO:0000256" key="3">
    <source>
        <dbReference type="SAM" id="Phobius"/>
    </source>
</evidence>
<feature type="transmembrane region" description="Helical" evidence="3">
    <location>
        <begin position="315"/>
        <end position="342"/>
    </location>
</feature>
<evidence type="ECO:0000313" key="5">
    <source>
        <dbReference type="EMBL" id="KAE9201572.1"/>
    </source>
</evidence>
<dbReference type="GO" id="GO:0005249">
    <property type="term" value="F:voltage-gated potassium channel activity"/>
    <property type="evidence" value="ECO:0007669"/>
    <property type="project" value="TreeGrafter"/>
</dbReference>
<feature type="compositionally biased region" description="Low complexity" evidence="2">
    <location>
        <begin position="797"/>
        <end position="809"/>
    </location>
</feature>
<feature type="region of interest" description="Disordered" evidence="2">
    <location>
        <begin position="954"/>
        <end position="1101"/>
    </location>
</feature>
<feature type="compositionally biased region" description="Basic and acidic residues" evidence="2">
    <location>
        <begin position="1032"/>
        <end position="1041"/>
    </location>
</feature>
<feature type="compositionally biased region" description="Basic and acidic residues" evidence="2">
    <location>
        <begin position="738"/>
        <end position="749"/>
    </location>
</feature>
<dbReference type="Gene3D" id="1.10.287.630">
    <property type="entry name" value="Helix hairpin bin"/>
    <property type="match status" value="1"/>
</dbReference>
<dbReference type="PROSITE" id="PS50042">
    <property type="entry name" value="CNMP_BINDING_3"/>
    <property type="match status" value="2"/>
</dbReference>
<dbReference type="Gene3D" id="2.60.120.10">
    <property type="entry name" value="Jelly Rolls"/>
    <property type="match status" value="1"/>
</dbReference>
<dbReference type="PANTHER" id="PTHR45689">
    <property type="entry name" value="I[[H]] CHANNEL, ISOFORM E"/>
    <property type="match status" value="1"/>
</dbReference>
<dbReference type="InterPro" id="IPR000595">
    <property type="entry name" value="cNMP-bd_dom"/>
</dbReference>
<dbReference type="AlphaFoldDB" id="A0A6A3XGG4"/>
<feature type="transmembrane region" description="Helical" evidence="3">
    <location>
        <begin position="246"/>
        <end position="270"/>
    </location>
</feature>
<sequence length="1208" mass="135819">MWSLATNSYKMKAKDESHEEMMQRFQLRRLSSDRGSPSKFGRGKNLVIDKATGTKRRKARRLSLHRLIRKIISPKSRRKALQGLTSPITPKSWTSTVHGIVLFIVYHFQLLYLPFSPSYYPNGSFLSRSIQMTLESVFLVDLVLNFNTAFVRQGALITSRSEIASNYICKWFVFDLLSALPLQIIHCIFTRSFGRKNSTIHSVQLTLMVLRLLRVTIFERGVLLSRVMRVANHIAEWLRYSRYSHLLGIAQLMWLVLLIAHYMACFWHVVTTHSNANASLNQNHSVLQQYVADYYYAVSLIQGQGGSFGTWGENLYSSVAIIVGSVILAIVFGNVAMLVSNFNANTTNYHRKMEAVYATMDKLDLPLKLRERVNEYYTHVWLEYEALDGNINKFQQELTHTLRIEIGLYKFMNLVVKIPFWEDCTPDFLTQIVLSLGVRVYMPDDYVVRRREIGSEMMMINLGYCKLSKPMKRNEDKPSKDPAEPAFRDDMEKPVLMPEDLGSPEQPEAEDDSDDEWDDTSSDEDSDDDLASGPFGSAVRRMSGSVFELQSGEVDNSAAQVKTNHSRRNSNPSSVETQDRPKKFRVYLNPGTAFGEMSLLMNYKRQANIRAVTFVEMCVLDRCTFQKIISRYPEDRRRVLTKMLQSCIEKKEIPFPSENIIEAVCAKRRISGKKNTSRAGVIATMTATEAARVLVEGIDVNVPDDTIKYRFQSFDQQFVDEPALRRAHSVGAKIREALQRTHSGLRETLPRTNSGLREPLQRSNSGLPDTLYRTSSGLRETLQRSNSGLIPFRSYSRRNSSADSGRSSSTAELTEPESDLSGMTSHSPGNTEKTLESMMRLMHTLVENISRLQQDVTELKARRPSFGGCCCKVEGPVCGQTPSQGLKKRRSHSDSTGKSQFDGLTSIYDQKRQLVTRRTETLVEDAAVQHETQPPRKSSLLSICNRLVTSSDGGRLDWRQRGEQPLEGEEETSAAVSGRSNMGRLKYDSGPNEVSEAGEWDNCRHGEVQSAERISGRFGRRYEQPEAAQSRICHEGHRAERTSSPSKPGECVERSLATHGTDEEPGECAERSLATHGTDEEPGECAERSLATHGADEEPGECAERSLATHGADEEPGECVERSLATHGADEEPCDCAERSLASHGADDLVIWTSDRTEFRGEFEAKDGSDRPSRLSSRVAVGQAPEAYVQVAKFGVGQEDFIRNPSGS</sequence>
<keyword evidence="3" id="KW-1133">Transmembrane helix</keyword>
<feature type="compositionally biased region" description="Basic and acidic residues" evidence="2">
    <location>
        <begin position="954"/>
        <end position="964"/>
    </location>
</feature>
<keyword evidence="1" id="KW-0175">Coiled coil</keyword>
<dbReference type="InterPro" id="IPR051413">
    <property type="entry name" value="K/Na_HCN_channel"/>
</dbReference>
<dbReference type="Proteomes" id="UP000440367">
    <property type="component" value="Unassembled WGS sequence"/>
</dbReference>
<reference evidence="5 6" key="1">
    <citation type="submission" date="2018-08" db="EMBL/GenBank/DDBJ databases">
        <title>Genomic investigation of the strawberry pathogen Phytophthora fragariae indicates pathogenicity is determined by transcriptional variation in three key races.</title>
        <authorList>
            <person name="Adams T.M."/>
            <person name="Armitage A.D."/>
            <person name="Sobczyk M.K."/>
            <person name="Bates H.J."/>
            <person name="Dunwell J.M."/>
            <person name="Nellist C.F."/>
            <person name="Harrison R.J."/>
        </authorList>
    </citation>
    <scope>NUCLEOTIDE SEQUENCE [LARGE SCALE GENOMIC DNA]</scope>
    <source>
        <strain evidence="5 6">BC-1</strain>
    </source>
</reference>
<feature type="compositionally biased region" description="Polar residues" evidence="2">
    <location>
        <begin position="553"/>
        <end position="576"/>
    </location>
</feature>
<dbReference type="PROSITE" id="PS00889">
    <property type="entry name" value="CNMP_BINDING_2"/>
    <property type="match status" value="1"/>
</dbReference>
<keyword evidence="3" id="KW-0812">Transmembrane</keyword>
<evidence type="ECO:0000313" key="6">
    <source>
        <dbReference type="Proteomes" id="UP000440367"/>
    </source>
</evidence>
<feature type="region of interest" description="Disordered" evidence="2">
    <location>
        <begin position="550"/>
        <end position="579"/>
    </location>
</feature>